<dbReference type="CDD" id="cd03506">
    <property type="entry name" value="Delta6-FADS-like"/>
    <property type="match status" value="1"/>
</dbReference>
<evidence type="ECO:0000313" key="15">
    <source>
        <dbReference type="Proteomes" id="UP000734854"/>
    </source>
</evidence>
<gene>
    <name evidence="14" type="ORF">ZIOFF_013257</name>
</gene>
<dbReference type="GO" id="GO:0016020">
    <property type="term" value="C:membrane"/>
    <property type="evidence" value="ECO:0007669"/>
    <property type="project" value="UniProtKB-SubCell"/>
</dbReference>
<keyword evidence="6" id="KW-0479">Metal-binding</keyword>
<dbReference type="PROSITE" id="PS50255">
    <property type="entry name" value="CYTOCHROME_B5_2"/>
    <property type="match status" value="1"/>
</dbReference>
<dbReference type="InterPro" id="IPR005804">
    <property type="entry name" value="FA_desaturase_dom"/>
</dbReference>
<evidence type="ECO:0000256" key="10">
    <source>
        <dbReference type="ARBA" id="ARBA00023098"/>
    </source>
</evidence>
<dbReference type="GO" id="GO:0006629">
    <property type="term" value="P:lipid metabolic process"/>
    <property type="evidence" value="ECO:0007669"/>
    <property type="project" value="UniProtKB-KW"/>
</dbReference>
<sequence>MTGLARRVKWSALGSSVLQFAGISIGWWRRNHNAHRVPCNGLDFDPDVQHIPLFAVFAEIFRGLTSSYYERKMAFNAVARALVSYQHRPFYPVMCVARIYLFESGMDILVVAVFWIWFPLLVSCLPSWWERGLFVLASFSVTGTQHVRFCLNHFSSSVDIGPPRANDWLQTQTMGTLGISCAHGWTGSTAVCSSRWSTTCSSFSFWEANVRTIATLRAAAPQARDKAQPVPIARERMEGEQKQTRSFSSEELQAHNKPTDLWISIHGKIYDATAWAPVHPGGDLPLLTLAGQDITDAFIAYHPGSTLALLANNPYLRFVGHLSDYRVSDVSKDYRRLVAEFSRLGLFDKKGHGTAISLSAIAVVFAAVIYCILRSQSVWAHLGCAAVMGFLWMQSGFLGHDSGHYEVTGSKRTNRAIQVLSGNCLTGLSIGWWNRNHNVHHVACNSLDIDPDLQHIPVFAVSVEIFRSLTSFYYEREMTFDAVARALVSYQHWTFYPVMCVARINLFAQTLLLLFSNKRVPGRFLEILGVAVFWIWFPLLVSCLPSWWERGLFVLVSFAVAGIQHVQFCLNHWSTDTYLGPPQANDWFQTQTMGTLDISCPPWMDWFHGGLQFQVEHHLFPRLPRGQLRRMVPIVRELCLKHGLPYNSFSFWEANVRTIATLKAAAMLARDKAQPLPKNLVWEALNTHG</sequence>
<comment type="pathway">
    <text evidence="2">Lipid metabolism.</text>
</comment>
<comment type="subcellular location">
    <subcellularLocation>
        <location evidence="1">Membrane</location>
        <topology evidence="1">Multi-pass membrane protein</topology>
    </subcellularLocation>
</comment>
<keyword evidence="5 12" id="KW-0812">Transmembrane</keyword>
<keyword evidence="7 12" id="KW-1133">Transmembrane helix</keyword>
<keyword evidence="11 12" id="KW-0472">Membrane</keyword>
<organism evidence="14 15">
    <name type="scientific">Zingiber officinale</name>
    <name type="common">Ginger</name>
    <name type="synonym">Amomum zingiber</name>
    <dbReference type="NCBI Taxonomy" id="94328"/>
    <lineage>
        <taxon>Eukaryota</taxon>
        <taxon>Viridiplantae</taxon>
        <taxon>Streptophyta</taxon>
        <taxon>Embryophyta</taxon>
        <taxon>Tracheophyta</taxon>
        <taxon>Spermatophyta</taxon>
        <taxon>Magnoliopsida</taxon>
        <taxon>Liliopsida</taxon>
        <taxon>Zingiberales</taxon>
        <taxon>Zingiberaceae</taxon>
        <taxon>Zingiber</taxon>
    </lineage>
</organism>
<dbReference type="EMBL" id="JACMSC010000004">
    <property type="protein sequence ID" value="KAG6523400.1"/>
    <property type="molecule type" value="Genomic_DNA"/>
</dbReference>
<accession>A0A8J5HBI0</accession>
<proteinExistence type="inferred from homology"/>
<keyword evidence="15" id="KW-1185">Reference proteome</keyword>
<feature type="transmembrane region" description="Helical" evidence="12">
    <location>
        <begin position="527"/>
        <end position="548"/>
    </location>
</feature>
<name>A0A8J5HBI0_ZINOF</name>
<evidence type="ECO:0000256" key="5">
    <source>
        <dbReference type="ARBA" id="ARBA00022692"/>
    </source>
</evidence>
<dbReference type="Gene3D" id="3.10.120.10">
    <property type="entry name" value="Cytochrome b5-like heme/steroid binding domain"/>
    <property type="match status" value="1"/>
</dbReference>
<comment type="similarity">
    <text evidence="3">Belongs to the fatty acid desaturase type 1 family.</text>
</comment>
<feature type="transmembrane region" description="Helical" evidence="12">
    <location>
        <begin position="355"/>
        <end position="373"/>
    </location>
</feature>
<evidence type="ECO:0000256" key="12">
    <source>
        <dbReference type="SAM" id="Phobius"/>
    </source>
</evidence>
<feature type="domain" description="Cytochrome b5 heme-binding" evidence="13">
    <location>
        <begin position="244"/>
        <end position="323"/>
    </location>
</feature>
<dbReference type="SMART" id="SM01117">
    <property type="entry name" value="Cyt-b5"/>
    <property type="match status" value="1"/>
</dbReference>
<dbReference type="PANTHER" id="PTHR19353">
    <property type="entry name" value="FATTY ACID DESATURASE 2"/>
    <property type="match status" value="1"/>
</dbReference>
<dbReference type="InterPro" id="IPR001199">
    <property type="entry name" value="Cyt_B5-like_heme/steroid-bd"/>
</dbReference>
<reference evidence="14 15" key="1">
    <citation type="submission" date="2020-08" db="EMBL/GenBank/DDBJ databases">
        <title>Plant Genome Project.</title>
        <authorList>
            <person name="Zhang R.-G."/>
        </authorList>
    </citation>
    <scope>NUCLEOTIDE SEQUENCE [LARGE SCALE GENOMIC DNA]</scope>
    <source>
        <tissue evidence="14">Rhizome</tissue>
    </source>
</reference>
<evidence type="ECO:0000256" key="2">
    <source>
        <dbReference type="ARBA" id="ARBA00005189"/>
    </source>
</evidence>
<protein>
    <recommendedName>
        <fullName evidence="13">Cytochrome b5 heme-binding domain-containing protein</fullName>
    </recommendedName>
</protein>
<feature type="transmembrane region" description="Helical" evidence="12">
    <location>
        <begin position="108"/>
        <end position="129"/>
    </location>
</feature>
<evidence type="ECO:0000313" key="14">
    <source>
        <dbReference type="EMBL" id="KAG6523400.1"/>
    </source>
</evidence>
<comment type="caution">
    <text evidence="14">The sequence shown here is derived from an EMBL/GenBank/DDBJ whole genome shotgun (WGS) entry which is preliminary data.</text>
</comment>
<evidence type="ECO:0000256" key="9">
    <source>
        <dbReference type="ARBA" id="ARBA00023004"/>
    </source>
</evidence>
<keyword evidence="8" id="KW-0560">Oxidoreductase</keyword>
<dbReference type="SUPFAM" id="SSF55856">
    <property type="entry name" value="Cytochrome b5-like heme/steroid binding domain"/>
    <property type="match status" value="1"/>
</dbReference>
<evidence type="ECO:0000256" key="3">
    <source>
        <dbReference type="ARBA" id="ARBA00009295"/>
    </source>
</evidence>
<keyword evidence="4" id="KW-0349">Heme</keyword>
<dbReference type="AlphaFoldDB" id="A0A8J5HBI0"/>
<keyword evidence="9" id="KW-0408">Iron</keyword>
<dbReference type="GO" id="GO:0016717">
    <property type="term" value="F:oxidoreductase activity, acting on paired donors, with oxidation of a pair of donors resulting in the reduction of molecular oxygen to two molecules of water"/>
    <property type="evidence" value="ECO:0007669"/>
    <property type="project" value="TreeGrafter"/>
</dbReference>
<dbReference type="Pfam" id="PF00487">
    <property type="entry name" value="FA_desaturase"/>
    <property type="match status" value="1"/>
</dbReference>
<feature type="transmembrane region" description="Helical" evidence="12">
    <location>
        <begin position="495"/>
        <end position="515"/>
    </location>
</feature>
<dbReference type="GO" id="GO:0046872">
    <property type="term" value="F:metal ion binding"/>
    <property type="evidence" value="ECO:0007669"/>
    <property type="project" value="UniProtKB-KW"/>
</dbReference>
<dbReference type="InterPro" id="IPR036400">
    <property type="entry name" value="Cyt_B5-like_heme/steroid_sf"/>
</dbReference>
<dbReference type="InterPro" id="IPR012171">
    <property type="entry name" value="Fatty_acid_desaturase"/>
</dbReference>
<evidence type="ECO:0000259" key="13">
    <source>
        <dbReference type="PROSITE" id="PS50255"/>
    </source>
</evidence>
<evidence type="ECO:0000256" key="1">
    <source>
        <dbReference type="ARBA" id="ARBA00004141"/>
    </source>
</evidence>
<evidence type="ECO:0000256" key="6">
    <source>
        <dbReference type="ARBA" id="ARBA00022723"/>
    </source>
</evidence>
<feature type="transmembrane region" description="Helical" evidence="12">
    <location>
        <begin position="378"/>
        <end position="397"/>
    </location>
</feature>
<evidence type="ECO:0000256" key="7">
    <source>
        <dbReference type="ARBA" id="ARBA00022989"/>
    </source>
</evidence>
<dbReference type="Pfam" id="PF00173">
    <property type="entry name" value="Cyt-b5"/>
    <property type="match status" value="1"/>
</dbReference>
<evidence type="ECO:0000256" key="8">
    <source>
        <dbReference type="ARBA" id="ARBA00023002"/>
    </source>
</evidence>
<evidence type="ECO:0000256" key="11">
    <source>
        <dbReference type="ARBA" id="ARBA00023136"/>
    </source>
</evidence>
<keyword evidence="10" id="KW-0443">Lipid metabolism</keyword>
<evidence type="ECO:0000256" key="4">
    <source>
        <dbReference type="ARBA" id="ARBA00022617"/>
    </source>
</evidence>
<dbReference type="PANTHER" id="PTHR19353:SF30">
    <property type="entry name" value="DELTA 8-(E)-SPHINGOLIPID DESATURASE"/>
    <property type="match status" value="1"/>
</dbReference>
<dbReference type="Proteomes" id="UP000734854">
    <property type="component" value="Unassembled WGS sequence"/>
</dbReference>